<dbReference type="OrthoDB" id="2403250at2759"/>
<dbReference type="Proteomes" id="UP000654370">
    <property type="component" value="Unassembled WGS sequence"/>
</dbReference>
<sequence>MYGAGSSIKMVKTVFSNAFGREHAQVKDLWMDYRAHHRHVINVIGDEVKKDLDARSNPIVDQESELSQYITSSLTTLEVADADLNDMNIRINEQLQECAVQIARKHQDISEMRDIEPNGPLYRELAMITKNLKVGEQLLLLCSRMSF</sequence>
<proteinExistence type="predicted"/>
<accession>A0A8H7UFU0</accession>
<organism evidence="1 2">
    <name type="scientific">Mortierella isabellina</name>
    <name type="common">Filamentous fungus</name>
    <name type="synonym">Umbelopsis isabellina</name>
    <dbReference type="NCBI Taxonomy" id="91625"/>
    <lineage>
        <taxon>Eukaryota</taxon>
        <taxon>Fungi</taxon>
        <taxon>Fungi incertae sedis</taxon>
        <taxon>Mucoromycota</taxon>
        <taxon>Mucoromycotina</taxon>
        <taxon>Umbelopsidomycetes</taxon>
        <taxon>Umbelopsidales</taxon>
        <taxon>Umbelopsidaceae</taxon>
        <taxon>Umbelopsis</taxon>
    </lineage>
</organism>
<gene>
    <name evidence="1" type="ORF">INT43_003869</name>
</gene>
<keyword evidence="2" id="KW-1185">Reference proteome</keyword>
<comment type="caution">
    <text evidence="1">The sequence shown here is derived from an EMBL/GenBank/DDBJ whole genome shotgun (WGS) entry which is preliminary data.</text>
</comment>
<name>A0A8H7UFU0_MORIS</name>
<evidence type="ECO:0000313" key="2">
    <source>
        <dbReference type="Proteomes" id="UP000654370"/>
    </source>
</evidence>
<dbReference type="EMBL" id="JAEPQZ010000006">
    <property type="protein sequence ID" value="KAG2180082.1"/>
    <property type="molecule type" value="Genomic_DNA"/>
</dbReference>
<dbReference type="AlphaFoldDB" id="A0A8H7UFU0"/>
<evidence type="ECO:0000313" key="1">
    <source>
        <dbReference type="EMBL" id="KAG2180082.1"/>
    </source>
</evidence>
<protein>
    <submittedName>
        <fullName evidence="1">Uncharacterized protein</fullName>
    </submittedName>
</protein>
<reference evidence="1" key="1">
    <citation type="submission" date="2020-12" db="EMBL/GenBank/DDBJ databases">
        <title>Metabolic potential, ecology and presence of endohyphal bacteria is reflected in genomic diversity of Mucoromycotina.</title>
        <authorList>
            <person name="Muszewska A."/>
            <person name="Okrasinska A."/>
            <person name="Steczkiewicz K."/>
            <person name="Drgas O."/>
            <person name="Orlowska M."/>
            <person name="Perlinska-Lenart U."/>
            <person name="Aleksandrzak-Piekarczyk T."/>
            <person name="Szatraj K."/>
            <person name="Zielenkiewicz U."/>
            <person name="Pilsyk S."/>
            <person name="Malc E."/>
            <person name="Mieczkowski P."/>
            <person name="Kruszewska J.S."/>
            <person name="Biernat P."/>
            <person name="Pawlowska J."/>
        </authorList>
    </citation>
    <scope>NUCLEOTIDE SEQUENCE</scope>
    <source>
        <strain evidence="1">WA0000067209</strain>
    </source>
</reference>